<reference evidence="8 9" key="1">
    <citation type="submission" date="2023-07" db="EMBL/GenBank/DDBJ databases">
        <title>Sorghum-associated microbial communities from plants grown in Nebraska, USA.</title>
        <authorList>
            <person name="Schachtman D."/>
        </authorList>
    </citation>
    <scope>NUCLEOTIDE SEQUENCE [LARGE SCALE GENOMIC DNA]</scope>
    <source>
        <strain evidence="8 9">BE240</strain>
    </source>
</reference>
<evidence type="ECO:0000256" key="3">
    <source>
        <dbReference type="ARBA" id="ARBA00022741"/>
    </source>
</evidence>
<feature type="domain" description="Acetyl-coenzyme A synthetase N-terminal" evidence="7">
    <location>
        <begin position="51"/>
        <end position="106"/>
    </location>
</feature>
<dbReference type="NCBIfam" id="TIGR01217">
    <property type="entry name" value="ac_ac_CoA_syn"/>
    <property type="match status" value="1"/>
</dbReference>
<dbReference type="PROSITE" id="PS00455">
    <property type="entry name" value="AMP_BINDING"/>
    <property type="match status" value="1"/>
</dbReference>
<sequence length="676" mass="74908">MSTLSQTAPTVGAEAIPDTLWTPSANDVSASRLARYEQWLAGQRGLRFDGYAALWQWSVEHLDTFWRSIWDHFDVLADGSPEPVLASREMPGARWFPNTRLNYAEHVFRQASTERPALVARTEGLEAREVSWAELRQMTAAFAATLRQRGVQPGDRVASYLPNQAETVAAFLACASLGAIWSSCAPDMGPSVVFDRLSQIEPRVLLATDSYRYNGKVHDRHDTVDQLLERLPSVRTVVHIPGPLAAERAVAWRDRLAWNDAMLQHASATLRFDRLPFDHPLWIVYSSGTTGLPKAMVHGHGGVVLTHLKTLALQHDLREGDRMLFLGGTGWIVWNLQIGGLLTGATTVLYDGNPAWPDDEALWRFMDQHGVTLFGCGAAFLMNCMKRGLRPRDFAALPALRAINSTGSPLSIDAYHWVYDAVKSDLWLASISGGTDIASGFVACAPNQPVVAGEIQCAELGVAAYAYNEAGQPVQDEVGELVITQPMPSMPLFFWNDADGRRYHESYFDTFPGVWRHGDWIRFTPRGTAVIYGRSDSTINRFGIRMGTAEIYRVVEEMPQVRDSLVVDLEYLGRPSFLPLFVVLQPGVVLDDALKAAIAGQIRNKASARHVPNEIYLVDEIPRTLTGKKMEVPVRKLLLGTPLEKVASPDAMVNPRSLDFFVRLALELNKPATEPA</sequence>
<accession>A0ABU1VBX2</accession>
<keyword evidence="2 8" id="KW-0436">Ligase</keyword>
<evidence type="ECO:0000259" key="7">
    <source>
        <dbReference type="Pfam" id="PF16177"/>
    </source>
</evidence>
<comment type="similarity">
    <text evidence="1">Belongs to the ATP-dependent AMP-binding enzyme family.</text>
</comment>
<dbReference type="EMBL" id="JAVDWE010000007">
    <property type="protein sequence ID" value="MDR7094967.1"/>
    <property type="molecule type" value="Genomic_DNA"/>
</dbReference>
<gene>
    <name evidence="8" type="ORF">J2X09_002711</name>
</gene>
<protein>
    <submittedName>
        <fullName evidence="8">Acetoacetyl-CoA synthetase</fullName>
        <ecNumber evidence="8">6.2.1.16</ecNumber>
    </submittedName>
</protein>
<keyword evidence="9" id="KW-1185">Reference proteome</keyword>
<dbReference type="Pfam" id="PF13193">
    <property type="entry name" value="AMP-binding_C"/>
    <property type="match status" value="1"/>
</dbReference>
<dbReference type="SUPFAM" id="SSF56801">
    <property type="entry name" value="Acetyl-CoA synthetase-like"/>
    <property type="match status" value="1"/>
</dbReference>
<dbReference type="InterPro" id="IPR020845">
    <property type="entry name" value="AMP-binding_CS"/>
</dbReference>
<evidence type="ECO:0000256" key="4">
    <source>
        <dbReference type="ARBA" id="ARBA00022840"/>
    </source>
</evidence>
<dbReference type="Gene3D" id="3.40.50.12780">
    <property type="entry name" value="N-terminal domain of ligase-like"/>
    <property type="match status" value="1"/>
</dbReference>
<dbReference type="InterPro" id="IPR025110">
    <property type="entry name" value="AMP-bd_C"/>
</dbReference>
<evidence type="ECO:0000313" key="8">
    <source>
        <dbReference type="EMBL" id="MDR7094967.1"/>
    </source>
</evidence>
<organism evidence="8 9">
    <name type="scientific">Hydrogenophaga laconesensis</name>
    <dbReference type="NCBI Taxonomy" id="1805971"/>
    <lineage>
        <taxon>Bacteria</taxon>
        <taxon>Pseudomonadati</taxon>
        <taxon>Pseudomonadota</taxon>
        <taxon>Betaproteobacteria</taxon>
        <taxon>Burkholderiales</taxon>
        <taxon>Comamonadaceae</taxon>
        <taxon>Hydrogenophaga</taxon>
    </lineage>
</organism>
<keyword evidence="4" id="KW-0067">ATP-binding</keyword>
<keyword evidence="3" id="KW-0547">Nucleotide-binding</keyword>
<dbReference type="RefSeq" id="WP_310308512.1">
    <property type="nucleotide sequence ID" value="NZ_JAVDWE010000007.1"/>
</dbReference>
<dbReference type="Proteomes" id="UP001265550">
    <property type="component" value="Unassembled WGS sequence"/>
</dbReference>
<proteinExistence type="inferred from homology"/>
<evidence type="ECO:0000313" key="9">
    <source>
        <dbReference type="Proteomes" id="UP001265550"/>
    </source>
</evidence>
<evidence type="ECO:0000256" key="2">
    <source>
        <dbReference type="ARBA" id="ARBA00022598"/>
    </source>
</evidence>
<dbReference type="InterPro" id="IPR045851">
    <property type="entry name" value="AMP-bd_C_sf"/>
</dbReference>
<evidence type="ECO:0000259" key="6">
    <source>
        <dbReference type="Pfam" id="PF13193"/>
    </source>
</evidence>
<dbReference type="PANTHER" id="PTHR42921">
    <property type="entry name" value="ACETOACETYL-COA SYNTHETASE"/>
    <property type="match status" value="1"/>
</dbReference>
<dbReference type="Gene3D" id="3.30.300.30">
    <property type="match status" value="1"/>
</dbReference>
<dbReference type="GO" id="GO:0030729">
    <property type="term" value="F:acetoacetate-CoA ligase activity"/>
    <property type="evidence" value="ECO:0007669"/>
    <property type="project" value="UniProtKB-EC"/>
</dbReference>
<evidence type="ECO:0000259" key="5">
    <source>
        <dbReference type="Pfam" id="PF00501"/>
    </source>
</evidence>
<dbReference type="NCBIfam" id="NF002937">
    <property type="entry name" value="PRK03584.1"/>
    <property type="match status" value="1"/>
</dbReference>
<name>A0ABU1VBX2_9BURK</name>
<feature type="domain" description="AMP-binding enzyme C-terminal" evidence="6">
    <location>
        <begin position="554"/>
        <end position="628"/>
    </location>
</feature>
<dbReference type="InterPro" id="IPR005914">
    <property type="entry name" value="Acac_CoA_synth"/>
</dbReference>
<dbReference type="EC" id="6.2.1.16" evidence="8"/>
<dbReference type="PANTHER" id="PTHR42921:SF1">
    <property type="entry name" value="ACETOACETYL-COA SYNTHETASE"/>
    <property type="match status" value="1"/>
</dbReference>
<dbReference type="Pfam" id="PF16177">
    <property type="entry name" value="ACAS_N"/>
    <property type="match status" value="1"/>
</dbReference>
<evidence type="ECO:0000256" key="1">
    <source>
        <dbReference type="ARBA" id="ARBA00006432"/>
    </source>
</evidence>
<dbReference type="InterPro" id="IPR000873">
    <property type="entry name" value="AMP-dep_synth/lig_dom"/>
</dbReference>
<dbReference type="InterPro" id="IPR042099">
    <property type="entry name" value="ANL_N_sf"/>
</dbReference>
<comment type="caution">
    <text evidence="8">The sequence shown here is derived from an EMBL/GenBank/DDBJ whole genome shotgun (WGS) entry which is preliminary data.</text>
</comment>
<dbReference type="Pfam" id="PF00501">
    <property type="entry name" value="AMP-binding"/>
    <property type="match status" value="1"/>
</dbReference>
<dbReference type="InterPro" id="IPR032387">
    <property type="entry name" value="ACAS_N"/>
</dbReference>
<feature type="domain" description="AMP-dependent synthetase/ligase" evidence="5">
    <location>
        <begin position="113"/>
        <end position="486"/>
    </location>
</feature>